<keyword evidence="10" id="KW-0326">Glycosidase</keyword>
<dbReference type="Proteomes" id="UP001209570">
    <property type="component" value="Unassembled WGS sequence"/>
</dbReference>
<evidence type="ECO:0000256" key="4">
    <source>
        <dbReference type="ARBA" id="ARBA00022475"/>
    </source>
</evidence>
<dbReference type="InterPro" id="IPR011050">
    <property type="entry name" value="Pectin_lyase_fold/virulence"/>
</dbReference>
<feature type="domain" description="TLC" evidence="15">
    <location>
        <begin position="1647"/>
        <end position="1853"/>
    </location>
</feature>
<dbReference type="GO" id="GO:0005886">
    <property type="term" value="C:plasma membrane"/>
    <property type="evidence" value="ECO:0007669"/>
    <property type="project" value="UniProtKB-SubCell"/>
</dbReference>
<comment type="subcellular location">
    <subcellularLocation>
        <location evidence="2">Cell membrane</location>
    </subcellularLocation>
    <subcellularLocation>
        <location evidence="1">Membrane</location>
        <topology evidence="1">Multi-pass membrane protein</topology>
    </subcellularLocation>
</comment>
<reference evidence="17" key="1">
    <citation type="submission" date="2021-12" db="EMBL/GenBank/DDBJ databases">
        <title>Prjna785345.</title>
        <authorList>
            <person name="Rujirawat T."/>
            <person name="Krajaejun T."/>
        </authorList>
    </citation>
    <scope>NUCLEOTIDE SEQUENCE</scope>
    <source>
        <strain evidence="17">Pi057C3</strain>
    </source>
</reference>
<feature type="compositionally biased region" description="Low complexity" evidence="12">
    <location>
        <begin position="1033"/>
        <end position="1056"/>
    </location>
</feature>
<dbReference type="Pfam" id="PF24606">
    <property type="entry name" value="CEMIP_beta-hel"/>
    <property type="match status" value="1"/>
</dbReference>
<sequence>MRATWTLWLTLAFGLRWSVVAGSHESASSHATTTYWENHREPASYTVRAGETLVLRGAISIEGQLIIDAGGQVLVDPTRDASLVVDNIDVSGAFRVVGSGGSATPYERRAEIELRCGSTFPASDERRKGVVVRAGGELDLLGAKGSSTSWTRLAATASPGSTCLRLAPLPSDWAVGDEIVVASTDFDPHQSERRVIAAIGDGCVTVDRALAFQHFGAVTHGVDERAEVALLSRSIVFRGCVEPSADAQHIGGHMIFLEGFRRVRVQGVELANFGQGDELGRYPLHFHLSGRVPADTVLRFNAIRDSNFRAITLHGTQGVAVERNVAYNITGHAVMLEDGAEFDNTLHENLVVLVREKLTRARLGSDAQLALSAFYITNTDNVFTGNAVAGVEGAGFWIHTRLNVKGQSYDTGRYDALRPFKIALRDMRFNSVHSCATGMNVESPDLDRLDYPQQKYSPPFTWMPDEMPVLRDVVVHHCRQGAWLRMFRVAVDNWVVGDVTEGVQVLTQGDTPDLAVETHVRNSRFVGGTANRGTLAATSPWQFVNFLENRSDSAMDRADTARMAIKLYDGPLYLSNITFVNWYSQRCLNYTNPAIGTRQFNTFAMAAATSADTLTFENTDVRFHVSDRDADGGRTTSLLDVSGDISGHARATLLPDWAFYDTPSCRRSALFGLACPHRYVNLDVVQVDGSRDPTRFGGLRVYRNNAPLVQARLPPSLDLHGMYIPAASGWLYHPIVSPGASYTLQFLQRTPPVLQLVLSNANAGDTVRLAIVYPPGSRVQSVVDRNGFALAAAASLSATSGCDNCFFFDRASFILQLRLRQERDRVGPDRSCPPGGCWSVRINAALPTPDDSGVPEISTTSVFPQLQLQVASSNDPWYMQSFLEESAANADDQPINWCEIDDPCLHRIDEGNRRQGILAYYESPCDGVGCYSSTCRYCKLSISSADVPFPLCPFEPNVVTAAPTPRPTGCAVYSSQGDRDAGIQVVADAQCIAGGLGCINAQCRYCKNRESTQSAPFRRCSDLTTPSPPSTSLPPNSNSNPAPAPASLQPPVVWTSRPPPPADPSALCVAQVLQGDLTSGVSAVHDPLCRVGGLGCFSNYCRYCQTQATAQSSHLLPCASDAMRAAVVMAPPPAIDSCSQHVSAGDVAIGLSVVSDSSCRTGGLGCLSPSCRFCRVRDSPLTAAYWRCDEMVEAQPVDTSPAADVCQLHVSAGDIQAGVSALTDVACGSDDRSVDKLGCFNAACRFCQTRETRQSAHLHDCTALTQSVLPLAVDSQSAPVAEASSAAVSGIDACAFAVSLETNVAGIFGFTDPACVQATDPDCFAPNCRYCRADNKALNVLDTVDVQDLKLCRDHVIAVSTGPRPLEVTPLSDAMCATSVAVGLAQRGVSAFLDPVHCNGTNPSAVSGCFARSSCRFCWYREPTNDAPLQDFPPCPGAAPAAAKQSPQTAMIWACHELAKDLGLGPTTDAVLETRCQSLNTGLRLEGCVAATPCRLCRTADDSSFSGGSLPRCNETDDEQQTQPPAATALLARVAPYSEVNFQTAALAFAPSPALVSSHQAPANSGDAWTHVTSLVSIVGGVALVAWLVRRFRRDHRPSEPSSKNPRATMMELVVLLLSMAFFAALFRVAMRQSAEHVRVFREFSDEERGDWGSRVNSTFHACTIVPGLLCSLYLQQWDNDYLPLRSTDLARALFSYSCGYFIFDLYVLVRWQVPLWRVFVVHHVVAVIPYLIYNFYPGCGMDLYLLTLFLLVELAVIPLNITTFLEQLGFGKTTVHTLFFYVTYVCWFAARVVLPLYNVYVLWWMVMPYLSSVPFCIIPSAICGHLIAAFCVGVFIFIWTPDMLARWREPIMTTASVSTILEKA</sequence>
<dbReference type="Pfam" id="PF10162">
    <property type="entry name" value="G8"/>
    <property type="match status" value="1"/>
</dbReference>
<feature type="domain" description="G8" evidence="16">
    <location>
        <begin position="34"/>
        <end position="155"/>
    </location>
</feature>
<dbReference type="EMBL" id="JAKCXM010000232">
    <property type="protein sequence ID" value="KAJ0397965.1"/>
    <property type="molecule type" value="Genomic_DNA"/>
</dbReference>
<evidence type="ECO:0000256" key="3">
    <source>
        <dbReference type="ARBA" id="ARBA00007586"/>
    </source>
</evidence>
<evidence type="ECO:0000259" key="16">
    <source>
        <dbReference type="PROSITE" id="PS51484"/>
    </source>
</evidence>
<feature type="transmembrane region" description="Helical" evidence="13">
    <location>
        <begin position="1744"/>
        <end position="1762"/>
    </location>
</feature>
<comment type="caution">
    <text evidence="17">The sequence shown here is derived from an EMBL/GenBank/DDBJ whole genome shotgun (WGS) entry which is preliminary data.</text>
</comment>
<evidence type="ECO:0000256" key="2">
    <source>
        <dbReference type="ARBA" id="ARBA00004236"/>
    </source>
</evidence>
<dbReference type="InterPro" id="IPR019316">
    <property type="entry name" value="G8_domain"/>
</dbReference>
<feature type="transmembrane region" description="Helical" evidence="13">
    <location>
        <begin position="1782"/>
        <end position="1804"/>
    </location>
</feature>
<dbReference type="PANTHER" id="PTHR15535:SF17">
    <property type="entry name" value="TRANSMEMBRANE PROTEIN"/>
    <property type="match status" value="1"/>
</dbReference>
<evidence type="ECO:0000256" key="10">
    <source>
        <dbReference type="ARBA" id="ARBA00023295"/>
    </source>
</evidence>
<keyword evidence="14" id="KW-0732">Signal</keyword>
<evidence type="ECO:0000256" key="9">
    <source>
        <dbReference type="ARBA" id="ARBA00023180"/>
    </source>
</evidence>
<name>A0AAD5LYK2_PYTIN</name>
<protein>
    <recommendedName>
        <fullName evidence="19">Transmembrane protein</fullName>
    </recommendedName>
</protein>
<comment type="similarity">
    <text evidence="3">Belongs to the CEMIP family.</text>
</comment>
<feature type="transmembrane region" description="Helical" evidence="13">
    <location>
        <begin position="1816"/>
        <end position="1840"/>
    </location>
</feature>
<evidence type="ECO:0000256" key="5">
    <source>
        <dbReference type="ARBA" id="ARBA00022692"/>
    </source>
</evidence>
<gene>
    <name evidence="17" type="ORF">P43SY_003873</name>
</gene>
<evidence type="ECO:0000256" key="14">
    <source>
        <dbReference type="SAM" id="SignalP"/>
    </source>
</evidence>
<feature type="transmembrane region" description="Helical" evidence="13">
    <location>
        <begin position="1690"/>
        <end position="1710"/>
    </location>
</feature>
<dbReference type="InterPro" id="IPR052252">
    <property type="entry name" value="CEMIP/CEMIP2"/>
</dbReference>
<feature type="transmembrane region" description="Helical" evidence="13">
    <location>
        <begin position="1568"/>
        <end position="1589"/>
    </location>
</feature>
<dbReference type="InterPro" id="IPR012334">
    <property type="entry name" value="Pectin_lyas_fold"/>
</dbReference>
<evidence type="ECO:0000313" key="18">
    <source>
        <dbReference type="Proteomes" id="UP001209570"/>
    </source>
</evidence>
<evidence type="ECO:0000256" key="8">
    <source>
        <dbReference type="ARBA" id="ARBA00023136"/>
    </source>
</evidence>
<evidence type="ECO:0000256" key="1">
    <source>
        <dbReference type="ARBA" id="ARBA00004141"/>
    </source>
</evidence>
<evidence type="ECO:0008006" key="19">
    <source>
        <dbReference type="Google" id="ProtNLM"/>
    </source>
</evidence>
<keyword evidence="5 11" id="KW-0812">Transmembrane</keyword>
<feature type="signal peptide" evidence="14">
    <location>
        <begin position="1"/>
        <end position="21"/>
    </location>
</feature>
<dbReference type="Gene3D" id="2.160.20.10">
    <property type="entry name" value="Single-stranded right-handed beta-helix, Pectin lyase-like"/>
    <property type="match status" value="1"/>
</dbReference>
<evidence type="ECO:0000256" key="12">
    <source>
        <dbReference type="SAM" id="MobiDB-lite"/>
    </source>
</evidence>
<feature type="transmembrane region" description="Helical" evidence="13">
    <location>
        <begin position="1610"/>
        <end position="1631"/>
    </location>
</feature>
<keyword evidence="18" id="KW-1185">Reference proteome</keyword>
<dbReference type="InterPro" id="IPR055400">
    <property type="entry name" value="CEMIP_X"/>
</dbReference>
<accession>A0AAD5LYK2</accession>
<dbReference type="PROSITE" id="PS50922">
    <property type="entry name" value="TLC"/>
    <property type="match status" value="1"/>
</dbReference>
<evidence type="ECO:0000259" key="15">
    <source>
        <dbReference type="PROSITE" id="PS50922"/>
    </source>
</evidence>
<keyword evidence="8 11" id="KW-0472">Membrane</keyword>
<dbReference type="SMART" id="SM00724">
    <property type="entry name" value="TLC"/>
    <property type="match status" value="1"/>
</dbReference>
<dbReference type="SMART" id="SM01225">
    <property type="entry name" value="G8"/>
    <property type="match status" value="1"/>
</dbReference>
<evidence type="ECO:0000256" key="6">
    <source>
        <dbReference type="ARBA" id="ARBA00022801"/>
    </source>
</evidence>
<keyword evidence="7 13" id="KW-1133">Transmembrane helix</keyword>
<dbReference type="InterPro" id="IPR006634">
    <property type="entry name" value="TLC-dom"/>
</dbReference>
<organism evidence="17 18">
    <name type="scientific">Pythium insidiosum</name>
    <name type="common">Pythiosis disease agent</name>
    <dbReference type="NCBI Taxonomy" id="114742"/>
    <lineage>
        <taxon>Eukaryota</taxon>
        <taxon>Sar</taxon>
        <taxon>Stramenopiles</taxon>
        <taxon>Oomycota</taxon>
        <taxon>Peronosporomycetes</taxon>
        <taxon>Pythiales</taxon>
        <taxon>Pythiaceae</taxon>
        <taxon>Pythium</taxon>
    </lineage>
</organism>
<evidence type="ECO:0000256" key="7">
    <source>
        <dbReference type="ARBA" id="ARBA00022989"/>
    </source>
</evidence>
<dbReference type="SUPFAM" id="SSF51126">
    <property type="entry name" value="Pectin lyase-like"/>
    <property type="match status" value="1"/>
</dbReference>
<dbReference type="GO" id="GO:0016798">
    <property type="term" value="F:hydrolase activity, acting on glycosyl bonds"/>
    <property type="evidence" value="ECO:0007669"/>
    <property type="project" value="UniProtKB-KW"/>
</dbReference>
<feature type="chain" id="PRO_5042230455" description="Transmembrane protein" evidence="14">
    <location>
        <begin position="22"/>
        <end position="1865"/>
    </location>
</feature>
<evidence type="ECO:0000256" key="13">
    <source>
        <dbReference type="SAM" id="Phobius"/>
    </source>
</evidence>
<keyword evidence="9" id="KW-0325">Glycoprotein</keyword>
<dbReference type="InterPro" id="IPR055401">
    <property type="entry name" value="CEMIP_beta-hel_dom"/>
</dbReference>
<keyword evidence="4" id="KW-1003">Cell membrane</keyword>
<evidence type="ECO:0000313" key="17">
    <source>
        <dbReference type="EMBL" id="KAJ0397965.1"/>
    </source>
</evidence>
<evidence type="ECO:0000256" key="11">
    <source>
        <dbReference type="PROSITE-ProRule" id="PRU00205"/>
    </source>
</evidence>
<feature type="region of interest" description="Disordered" evidence="12">
    <location>
        <begin position="1017"/>
        <end position="1056"/>
    </location>
</feature>
<dbReference type="PROSITE" id="PS51484">
    <property type="entry name" value="G8"/>
    <property type="match status" value="1"/>
</dbReference>
<proteinExistence type="inferred from homology"/>
<dbReference type="Pfam" id="PF24605">
    <property type="entry name" value="CEMIP_X"/>
    <property type="match status" value="1"/>
</dbReference>
<keyword evidence="6" id="KW-0378">Hydrolase</keyword>
<feature type="transmembrane region" description="Helical" evidence="13">
    <location>
        <begin position="1716"/>
        <end position="1737"/>
    </location>
</feature>
<dbReference type="PANTHER" id="PTHR15535">
    <property type="entry name" value="TRANSMEMBRANE PROTEIN 2-RELATED"/>
    <property type="match status" value="1"/>
</dbReference>